<comment type="caution">
    <text evidence="2">The sequence shown here is derived from an EMBL/GenBank/DDBJ whole genome shotgun (WGS) entry which is preliminary data.</text>
</comment>
<name>A0ABQ9Z915_9CRUS</name>
<evidence type="ECO:0000313" key="2">
    <source>
        <dbReference type="EMBL" id="KAK4009391.1"/>
    </source>
</evidence>
<evidence type="ECO:0000256" key="1">
    <source>
        <dbReference type="SAM" id="MobiDB-lite"/>
    </source>
</evidence>
<feature type="region of interest" description="Disordered" evidence="1">
    <location>
        <begin position="83"/>
        <end position="126"/>
    </location>
</feature>
<proteinExistence type="predicted"/>
<sequence length="126" mass="13478">MLPPMAIVPVEIEPANLGEATWMIEPSEHLSRVKGVTTGKVLVAADPLLDRVLIVNLANRQTYLREGTVLGQMEVIDSSVVPIEEADQPRGASGESSTVLLTSEGVASRTEDAISRETSLPSTLRT</sequence>
<keyword evidence="3" id="KW-1185">Reference proteome</keyword>
<evidence type="ECO:0000313" key="3">
    <source>
        <dbReference type="Proteomes" id="UP001234178"/>
    </source>
</evidence>
<gene>
    <name evidence="2" type="ORF">OUZ56_018506</name>
</gene>
<dbReference type="EMBL" id="JAOYFB010000003">
    <property type="protein sequence ID" value="KAK4009391.1"/>
    <property type="molecule type" value="Genomic_DNA"/>
</dbReference>
<accession>A0ABQ9Z915</accession>
<dbReference type="Proteomes" id="UP001234178">
    <property type="component" value="Unassembled WGS sequence"/>
</dbReference>
<protein>
    <submittedName>
        <fullName evidence="2">Uncharacterized protein</fullName>
    </submittedName>
</protein>
<feature type="compositionally biased region" description="Polar residues" evidence="1">
    <location>
        <begin position="116"/>
        <end position="126"/>
    </location>
</feature>
<organism evidence="2 3">
    <name type="scientific">Daphnia magna</name>
    <dbReference type="NCBI Taxonomy" id="35525"/>
    <lineage>
        <taxon>Eukaryota</taxon>
        <taxon>Metazoa</taxon>
        <taxon>Ecdysozoa</taxon>
        <taxon>Arthropoda</taxon>
        <taxon>Crustacea</taxon>
        <taxon>Branchiopoda</taxon>
        <taxon>Diplostraca</taxon>
        <taxon>Cladocera</taxon>
        <taxon>Anomopoda</taxon>
        <taxon>Daphniidae</taxon>
        <taxon>Daphnia</taxon>
    </lineage>
</organism>
<reference evidence="2 3" key="1">
    <citation type="journal article" date="2023" name="Nucleic Acids Res.">
        <title>The hologenome of Daphnia magna reveals possible DNA methylation and microbiome-mediated evolution of the host genome.</title>
        <authorList>
            <person name="Chaturvedi A."/>
            <person name="Li X."/>
            <person name="Dhandapani V."/>
            <person name="Marshall H."/>
            <person name="Kissane S."/>
            <person name="Cuenca-Cambronero M."/>
            <person name="Asole G."/>
            <person name="Calvet F."/>
            <person name="Ruiz-Romero M."/>
            <person name="Marangio P."/>
            <person name="Guigo R."/>
            <person name="Rago D."/>
            <person name="Mirbahai L."/>
            <person name="Eastwood N."/>
            <person name="Colbourne J.K."/>
            <person name="Zhou J."/>
            <person name="Mallon E."/>
            <person name="Orsini L."/>
        </authorList>
    </citation>
    <scope>NUCLEOTIDE SEQUENCE [LARGE SCALE GENOMIC DNA]</scope>
    <source>
        <strain evidence="2">LRV0_1</strain>
    </source>
</reference>